<dbReference type="Pfam" id="PF00067">
    <property type="entry name" value="p450"/>
    <property type="match status" value="2"/>
</dbReference>
<keyword evidence="10" id="KW-0349">Heme</keyword>
<keyword evidence="8 10" id="KW-0408">Iron</keyword>
<keyword evidence="7" id="KW-0560">Oxidoreductase</keyword>
<dbReference type="SUPFAM" id="SSF56176">
    <property type="entry name" value="FAD-binding/transporter-associated domain-like"/>
    <property type="match status" value="1"/>
</dbReference>
<comment type="caution">
    <text evidence="13">The sequence shown here is derived from an EMBL/GenBank/DDBJ whole genome shotgun (WGS) entry which is preliminary data.</text>
</comment>
<evidence type="ECO:0000256" key="6">
    <source>
        <dbReference type="ARBA" id="ARBA00022827"/>
    </source>
</evidence>
<feature type="binding site" description="axial binding residue" evidence="10">
    <location>
        <position position="509"/>
    </location>
    <ligand>
        <name>heme</name>
        <dbReference type="ChEBI" id="CHEBI:30413"/>
    </ligand>
    <ligandPart>
        <name>Fe</name>
        <dbReference type="ChEBI" id="CHEBI:18248"/>
    </ligandPart>
</feature>
<dbReference type="GO" id="GO:0016705">
    <property type="term" value="F:oxidoreductase activity, acting on paired donors, with incorporation or reduction of molecular oxygen"/>
    <property type="evidence" value="ECO:0007669"/>
    <property type="project" value="InterPro"/>
</dbReference>
<sequence length="1062" mass="119163">MAAILLWLALALTTIGSYILYQWLLPKPLPGIPFNTEATRSLFGDAPAMSREISITGEFSMWLAHQVERMGSPICQVFIRPFSKPWILVGDFHEAQDILMRRTEFEKPQFLIDGLLALGDWNARYKTHDQTFRARRHLKQDLMAPNFLNNFMGPFLHREGLKLIKLFEAKMKFSDGRPFSVRSDYYHAALDTMVHYAFGGNIPDSATDPQVQTISKMESSQIPPGDKDEPVIFPESPISPFLAAIHHAPDVLEKTTIAWAPKLSLWWWSQQPWFRKIFSQKERVVPKQLEIAIHNFEAGEIKTALEHHLMREKIAAEKQGREPQLNGHIMVDEIFADMIAGHHTTGGSMGWVTKYLTGYPEAQSRLRDALHSALPQAVAEERFPTFEELRRARIPYLEAVIEETLRLTPFSMTRETTQDTDILGYKVPRGCQVFMVNAGPGYLSPSLPVDENTRSPTSKAAKRRPHWDESRDLKLFEPERWLVTKEDGSVEFDAAAGPQLGFGMGVRQCWGRRLAHLEIRTIMALLVWSFELLKIPEALGGYAGFDGISRQPQKMPVPRQGSLPSKSVQQGLGPLLSKNASIFGPDDPRWLDATERYQDFAVPHVQVVVQPGTESDIPTIVKYANENDVSFFVVNRGHSLTVTVEKFSGIQIDVRSLTDISIDKATMTVRLQAGARNYETIDALWKEGYVTSELLTSLLTTAVCKLMVPLLPATGSCSCVGMAGPALGGGHGVQQGVYGLIADNLISMNVVLANGTAITVSEKSYPDLWWAMRGAGHNFGIVTSFEMNIYPVTTSSYYYRNYAFKGNALEPLFEGLNKFHNNGTLSPRWGGAFGVYTIEPSVSKTEATIFWTFIYGGAKKDAAPSLTPFDELEPVSIDEGNVPFTSISDILISGLESDLCAPNKVHITGTAGLQVYNVTVQRQLYDLYNKKVAQEPLLAGTKLVHEGYAVEGVLKRKSEDSAFPLRDDHLLMYFDAMPPPSLGLEEYAYQWARETEDLWNAGQPDWRKPTIYVNYAAGHESLESMYGYEPWRLEKLRALKAQYDPLNKFAYYNPIVPLDRGE</sequence>
<reference evidence="13" key="1">
    <citation type="journal article" date="2023" name="Mol. Phylogenet. Evol.">
        <title>Genome-scale phylogeny and comparative genomics of the fungal order Sordariales.</title>
        <authorList>
            <person name="Hensen N."/>
            <person name="Bonometti L."/>
            <person name="Westerberg I."/>
            <person name="Brannstrom I.O."/>
            <person name="Guillou S."/>
            <person name="Cros-Aarteil S."/>
            <person name="Calhoun S."/>
            <person name="Haridas S."/>
            <person name="Kuo A."/>
            <person name="Mondo S."/>
            <person name="Pangilinan J."/>
            <person name="Riley R."/>
            <person name="LaButti K."/>
            <person name="Andreopoulos B."/>
            <person name="Lipzen A."/>
            <person name="Chen C."/>
            <person name="Yan M."/>
            <person name="Daum C."/>
            <person name="Ng V."/>
            <person name="Clum A."/>
            <person name="Steindorff A."/>
            <person name="Ohm R.A."/>
            <person name="Martin F."/>
            <person name="Silar P."/>
            <person name="Natvig D.O."/>
            <person name="Lalanne C."/>
            <person name="Gautier V."/>
            <person name="Ament-Velasquez S.L."/>
            <person name="Kruys A."/>
            <person name="Hutchinson M.I."/>
            <person name="Powell A.J."/>
            <person name="Barry K."/>
            <person name="Miller A.N."/>
            <person name="Grigoriev I.V."/>
            <person name="Debuchy R."/>
            <person name="Gladieux P."/>
            <person name="Hiltunen Thoren M."/>
            <person name="Johannesson H."/>
        </authorList>
    </citation>
    <scope>NUCLEOTIDE SEQUENCE</scope>
    <source>
        <strain evidence="13">CBS 892.96</strain>
    </source>
</reference>
<proteinExistence type="inferred from homology"/>
<dbReference type="InterPro" id="IPR050416">
    <property type="entry name" value="FAD-linked_Oxidoreductase"/>
</dbReference>
<gene>
    <name evidence="13" type="ORF">QBC36DRAFT_389479</name>
</gene>
<dbReference type="Gene3D" id="3.40.462.20">
    <property type="match status" value="1"/>
</dbReference>
<comment type="similarity">
    <text evidence="2">Belongs to the oxygen-dependent FAD-linked oxidoreductase family.</text>
</comment>
<dbReference type="InterPro" id="IPR036318">
    <property type="entry name" value="FAD-bd_PCMH-like_sf"/>
</dbReference>
<evidence type="ECO:0000256" key="4">
    <source>
        <dbReference type="ARBA" id="ARBA00022630"/>
    </source>
</evidence>
<keyword evidence="9" id="KW-0503">Monooxygenase</keyword>
<evidence type="ECO:0000313" key="13">
    <source>
        <dbReference type="EMBL" id="KAK4173764.1"/>
    </source>
</evidence>
<evidence type="ECO:0000259" key="12">
    <source>
        <dbReference type="PROSITE" id="PS51387"/>
    </source>
</evidence>
<evidence type="ECO:0000256" key="1">
    <source>
        <dbReference type="ARBA" id="ARBA00001971"/>
    </source>
</evidence>
<dbReference type="Gene3D" id="1.10.630.10">
    <property type="entry name" value="Cytochrome P450"/>
    <property type="match status" value="1"/>
</dbReference>
<dbReference type="InterPro" id="IPR002403">
    <property type="entry name" value="Cyt_P450_E_grp-IV"/>
</dbReference>
<name>A0AAN6W1M6_9PEZI</name>
<comment type="similarity">
    <text evidence="3">Belongs to the cytochrome P450 family.</text>
</comment>
<keyword evidence="6" id="KW-0274">FAD</keyword>
<keyword evidence="5 10" id="KW-0479">Metal-binding</keyword>
<feature type="region of interest" description="Disordered" evidence="11">
    <location>
        <begin position="447"/>
        <end position="466"/>
    </location>
</feature>
<dbReference type="PRINTS" id="PR00465">
    <property type="entry name" value="EP450IV"/>
</dbReference>
<accession>A0AAN6W1M6</accession>
<protein>
    <submittedName>
        <fullName evidence="13">Cytochrome p450</fullName>
    </submittedName>
</protein>
<dbReference type="GO" id="GO:0071949">
    <property type="term" value="F:FAD binding"/>
    <property type="evidence" value="ECO:0007669"/>
    <property type="project" value="InterPro"/>
</dbReference>
<dbReference type="InterPro" id="IPR006094">
    <property type="entry name" value="Oxid_FAD_bind_N"/>
</dbReference>
<dbReference type="InterPro" id="IPR016169">
    <property type="entry name" value="FAD-bd_PCMH_sub2"/>
</dbReference>
<dbReference type="InterPro" id="IPR001128">
    <property type="entry name" value="Cyt_P450"/>
</dbReference>
<reference evidence="13" key="2">
    <citation type="submission" date="2023-05" db="EMBL/GenBank/DDBJ databases">
        <authorList>
            <consortium name="Lawrence Berkeley National Laboratory"/>
            <person name="Steindorff A."/>
            <person name="Hensen N."/>
            <person name="Bonometti L."/>
            <person name="Westerberg I."/>
            <person name="Brannstrom I.O."/>
            <person name="Guillou S."/>
            <person name="Cros-Aarteil S."/>
            <person name="Calhoun S."/>
            <person name="Haridas S."/>
            <person name="Kuo A."/>
            <person name="Mondo S."/>
            <person name="Pangilinan J."/>
            <person name="Riley R."/>
            <person name="Labutti K."/>
            <person name="Andreopoulos B."/>
            <person name="Lipzen A."/>
            <person name="Chen C."/>
            <person name="Yanf M."/>
            <person name="Daum C."/>
            <person name="Ng V."/>
            <person name="Clum A."/>
            <person name="Ohm R."/>
            <person name="Martin F."/>
            <person name="Silar P."/>
            <person name="Natvig D."/>
            <person name="Lalanne C."/>
            <person name="Gautier V."/>
            <person name="Ament-Velasquez S.L."/>
            <person name="Kruys A."/>
            <person name="Hutchinson M.I."/>
            <person name="Powell A.J."/>
            <person name="Barry K."/>
            <person name="Miller A.N."/>
            <person name="Grigoriev I.V."/>
            <person name="Debuchy R."/>
            <person name="Gladieux P."/>
            <person name="Thoren M.H."/>
            <person name="Johannesson H."/>
        </authorList>
    </citation>
    <scope>NUCLEOTIDE SEQUENCE</scope>
    <source>
        <strain evidence="13">CBS 892.96</strain>
    </source>
</reference>
<dbReference type="GO" id="GO:0020037">
    <property type="term" value="F:heme binding"/>
    <property type="evidence" value="ECO:0007669"/>
    <property type="project" value="InterPro"/>
</dbReference>
<dbReference type="GO" id="GO:0005506">
    <property type="term" value="F:iron ion binding"/>
    <property type="evidence" value="ECO:0007669"/>
    <property type="project" value="InterPro"/>
</dbReference>
<dbReference type="Pfam" id="PF01565">
    <property type="entry name" value="FAD_binding_4"/>
    <property type="match status" value="2"/>
</dbReference>
<dbReference type="InterPro" id="IPR036396">
    <property type="entry name" value="Cyt_P450_sf"/>
</dbReference>
<dbReference type="PRINTS" id="PR00385">
    <property type="entry name" value="P450"/>
</dbReference>
<evidence type="ECO:0000313" key="14">
    <source>
        <dbReference type="Proteomes" id="UP001302321"/>
    </source>
</evidence>
<dbReference type="GO" id="GO:0004497">
    <property type="term" value="F:monooxygenase activity"/>
    <property type="evidence" value="ECO:0007669"/>
    <property type="project" value="UniProtKB-KW"/>
</dbReference>
<dbReference type="AlphaFoldDB" id="A0AAN6W1M6"/>
<keyword evidence="4" id="KW-0285">Flavoprotein</keyword>
<dbReference type="EMBL" id="MU866321">
    <property type="protein sequence ID" value="KAK4173764.1"/>
    <property type="molecule type" value="Genomic_DNA"/>
</dbReference>
<dbReference type="PANTHER" id="PTHR42973">
    <property type="entry name" value="BINDING OXIDOREDUCTASE, PUTATIVE (AFU_ORTHOLOGUE AFUA_1G17690)-RELATED"/>
    <property type="match status" value="1"/>
</dbReference>
<dbReference type="PANTHER" id="PTHR42973:SF8">
    <property type="entry name" value="FAD-BINDING PCMH-TYPE DOMAIN-CONTAINING PROTEIN"/>
    <property type="match status" value="1"/>
</dbReference>
<dbReference type="Gene3D" id="3.30.465.10">
    <property type="match status" value="1"/>
</dbReference>
<evidence type="ECO:0000256" key="11">
    <source>
        <dbReference type="SAM" id="MobiDB-lite"/>
    </source>
</evidence>
<evidence type="ECO:0000256" key="10">
    <source>
        <dbReference type="PIRSR" id="PIRSR602403-1"/>
    </source>
</evidence>
<comment type="cofactor">
    <cofactor evidence="1 10">
        <name>heme</name>
        <dbReference type="ChEBI" id="CHEBI:30413"/>
    </cofactor>
</comment>
<evidence type="ECO:0000256" key="9">
    <source>
        <dbReference type="ARBA" id="ARBA00023033"/>
    </source>
</evidence>
<dbReference type="InterPro" id="IPR016166">
    <property type="entry name" value="FAD-bd_PCMH"/>
</dbReference>
<dbReference type="PROSITE" id="PS51387">
    <property type="entry name" value="FAD_PCMH"/>
    <property type="match status" value="1"/>
</dbReference>
<evidence type="ECO:0000256" key="5">
    <source>
        <dbReference type="ARBA" id="ARBA00022723"/>
    </source>
</evidence>
<evidence type="ECO:0000256" key="3">
    <source>
        <dbReference type="ARBA" id="ARBA00010617"/>
    </source>
</evidence>
<dbReference type="Proteomes" id="UP001302321">
    <property type="component" value="Unassembled WGS sequence"/>
</dbReference>
<organism evidence="13 14">
    <name type="scientific">Triangularia setosa</name>
    <dbReference type="NCBI Taxonomy" id="2587417"/>
    <lineage>
        <taxon>Eukaryota</taxon>
        <taxon>Fungi</taxon>
        <taxon>Dikarya</taxon>
        <taxon>Ascomycota</taxon>
        <taxon>Pezizomycotina</taxon>
        <taxon>Sordariomycetes</taxon>
        <taxon>Sordariomycetidae</taxon>
        <taxon>Sordariales</taxon>
        <taxon>Podosporaceae</taxon>
        <taxon>Triangularia</taxon>
    </lineage>
</organism>
<dbReference type="SUPFAM" id="SSF48264">
    <property type="entry name" value="Cytochrome P450"/>
    <property type="match status" value="1"/>
</dbReference>
<dbReference type="CDD" id="cd20622">
    <property type="entry name" value="CYP_TRI13-like"/>
    <property type="match status" value="1"/>
</dbReference>
<keyword evidence="14" id="KW-1185">Reference proteome</keyword>
<evidence type="ECO:0000256" key="2">
    <source>
        <dbReference type="ARBA" id="ARBA00005466"/>
    </source>
</evidence>
<evidence type="ECO:0000256" key="8">
    <source>
        <dbReference type="ARBA" id="ARBA00023004"/>
    </source>
</evidence>
<feature type="domain" description="FAD-binding PCMH-type" evidence="12">
    <location>
        <begin position="600"/>
        <end position="792"/>
    </location>
</feature>
<evidence type="ECO:0000256" key="7">
    <source>
        <dbReference type="ARBA" id="ARBA00023002"/>
    </source>
</evidence>